<reference evidence="2" key="1">
    <citation type="journal article" date="2023" name="Mol. Phylogenet. Evol.">
        <title>Genome-scale phylogeny and comparative genomics of the fungal order Sordariales.</title>
        <authorList>
            <person name="Hensen N."/>
            <person name="Bonometti L."/>
            <person name="Westerberg I."/>
            <person name="Brannstrom I.O."/>
            <person name="Guillou S."/>
            <person name="Cros-Aarteil S."/>
            <person name="Calhoun S."/>
            <person name="Haridas S."/>
            <person name="Kuo A."/>
            <person name="Mondo S."/>
            <person name="Pangilinan J."/>
            <person name="Riley R."/>
            <person name="LaButti K."/>
            <person name="Andreopoulos B."/>
            <person name="Lipzen A."/>
            <person name="Chen C."/>
            <person name="Yan M."/>
            <person name="Daum C."/>
            <person name="Ng V."/>
            <person name="Clum A."/>
            <person name="Steindorff A."/>
            <person name="Ohm R.A."/>
            <person name="Martin F."/>
            <person name="Silar P."/>
            <person name="Natvig D.O."/>
            <person name="Lalanne C."/>
            <person name="Gautier V."/>
            <person name="Ament-Velasquez S.L."/>
            <person name="Kruys A."/>
            <person name="Hutchinson M.I."/>
            <person name="Powell A.J."/>
            <person name="Barry K."/>
            <person name="Miller A.N."/>
            <person name="Grigoriev I.V."/>
            <person name="Debuchy R."/>
            <person name="Gladieux P."/>
            <person name="Hiltunen Thoren M."/>
            <person name="Johannesson H."/>
        </authorList>
    </citation>
    <scope>NUCLEOTIDE SEQUENCE</scope>
    <source>
        <strain evidence="2">CBS 892.96</strain>
    </source>
</reference>
<evidence type="ECO:0000313" key="2">
    <source>
        <dbReference type="EMBL" id="KAK4178491.1"/>
    </source>
</evidence>
<comment type="caution">
    <text evidence="2">The sequence shown here is derived from an EMBL/GenBank/DDBJ whole genome shotgun (WGS) entry which is preliminary data.</text>
</comment>
<dbReference type="Proteomes" id="UP001302321">
    <property type="component" value="Unassembled WGS sequence"/>
</dbReference>
<dbReference type="PANTHER" id="PTHR48187">
    <property type="entry name" value="LD21810P"/>
    <property type="match status" value="1"/>
</dbReference>
<dbReference type="SUPFAM" id="SSF53474">
    <property type="entry name" value="alpha/beta-Hydrolases"/>
    <property type="match status" value="1"/>
</dbReference>
<dbReference type="Gene3D" id="3.40.50.300">
    <property type="entry name" value="P-loop containing nucleotide triphosphate hydrolases"/>
    <property type="match status" value="1"/>
</dbReference>
<dbReference type="SUPFAM" id="SSF52540">
    <property type="entry name" value="P-loop containing nucleoside triphosphate hydrolases"/>
    <property type="match status" value="1"/>
</dbReference>
<feature type="region of interest" description="Disordered" evidence="1">
    <location>
        <begin position="1165"/>
        <end position="1224"/>
    </location>
</feature>
<dbReference type="InterPro" id="IPR029058">
    <property type="entry name" value="AB_hydrolase_fold"/>
</dbReference>
<feature type="compositionally biased region" description="Polar residues" evidence="1">
    <location>
        <begin position="916"/>
        <end position="934"/>
    </location>
</feature>
<feature type="compositionally biased region" description="Polar residues" evidence="1">
    <location>
        <begin position="1074"/>
        <end position="1087"/>
    </location>
</feature>
<feature type="compositionally biased region" description="Polar residues" evidence="1">
    <location>
        <begin position="1273"/>
        <end position="1296"/>
    </location>
</feature>
<feature type="region of interest" description="Disordered" evidence="1">
    <location>
        <begin position="743"/>
        <end position="763"/>
    </location>
</feature>
<feature type="compositionally biased region" description="Pro residues" evidence="1">
    <location>
        <begin position="1093"/>
        <end position="1108"/>
    </location>
</feature>
<proteinExistence type="predicted"/>
<feature type="region of interest" description="Disordered" evidence="1">
    <location>
        <begin position="1060"/>
        <end position="1114"/>
    </location>
</feature>
<feature type="compositionally biased region" description="Low complexity" evidence="1">
    <location>
        <begin position="1165"/>
        <end position="1177"/>
    </location>
</feature>
<dbReference type="EMBL" id="MU866137">
    <property type="protein sequence ID" value="KAK4178491.1"/>
    <property type="molecule type" value="Genomic_DNA"/>
</dbReference>
<dbReference type="Gene3D" id="3.40.50.1820">
    <property type="entry name" value="alpha/beta hydrolase"/>
    <property type="match status" value="1"/>
</dbReference>
<gene>
    <name evidence="2" type="ORF">QBC36DRAFT_234241</name>
</gene>
<feature type="region of interest" description="Disordered" evidence="1">
    <location>
        <begin position="1239"/>
        <end position="1351"/>
    </location>
</feature>
<evidence type="ECO:0008006" key="4">
    <source>
        <dbReference type="Google" id="ProtNLM"/>
    </source>
</evidence>
<sequence>MDQEGAITLPPSRYEFTTVYAHPLAKADVVLVHGLNGDPLKTWTSRENGVYWPTDLLPAALKDQHANILVYGYNADVYSSRKDRRSPSDNFIHQHAQSLITSLTHHRKADNTERNPIIWVAHSLGGILVKRALLYSNDVRAHHQEDFRSVFVSTYGIIFLGTPHNGSDVAIWGRVLQAMSEVAIPRKIFETQSVLLKALKKDNETLQEINGHFLDVYQRFRIQMVHECHTSDVRGSKILVVDAASAGPQLPGVTYYGIEKDHSGMCKFEGENAPGWRNVSTTIRQWVADGVNLIPPRWLLEEKDRQLRASLENFERSRPYESVLASSAHQQAIASGNSNELVPLHHRPRPRPSLVESITSTSALMIESVHSLHNADESTTLAVQTPTQAHSIPHPLPLQQLQLKQQQEEEPLFLHPDPFRPNSFFLGRQDELRGLHEMLQDRKRRSEGTSAVLISCLPGGGKTHLARQYVFTHLHHYSGGVFWTRAKSRQEIEQMFWRIAKTNSLLLDNQMTTRDVVFAVKSWLSNRKDWLMVFDGLQFDMEGLEDFIPDGRNSSLIYTSTERAVASEPKWDNPRVINLGLLTPDQARELLLLEMERKPPFSQEELAVGLELVNLMGRLPLMIHVAAQHIKATREPLGRYLASYKSGRNGLGGLHAYKAVVRQLETRGENPSLNLMSLLCFWDQHVPVEMLGLGIGMGALGDKVTPVKTRDRVKGGVPSLGNTMRVLIAFGLVERNEVSGEYYVESSGGSTGGRSSSRQSGNGEPSLDILRIHSVVQAFFMESLHQKREAHFWLERSTAIWCRSYDEADRRITTGYEGYSGFYGGRRKKIGRLPDDYRRYCVHGEKLLKNVKRFEKSRRYPKPNGMDKAGAQLEERLARIRWQIEQVNAQGGEHASGDDDEEEPVSVFDRVRYGSGTESQSDGTIQSGESQNSWGAELRSPGVQETNPMEFPATQLQEEEEDERGAPYPSMAFMPDMPDMPALPDPTSGDEDDGETVVPPFATIMPSATATVDAAGFLTPTNNPDFENLPRPSSWRDKTVLANARVALTNEVALASLLTRRGPSQSRCPLPRSENLTASSDAEQSLNKIKLSTPPPPSVISPPDPVPSRPKTLTLLGRNSYSLPQAQKTPAPESEALGSDFSTGLSKMLSDSKTWTAATVKKLLSPSSLPRSSLSKSAPAQQESMVRPPPPIFRGSERGSRSANTSPTYSTSPFRPPPPVNIRRWETEVNSTNDRVSLSYPTISLPTRPQESPRRSNLSVASSPAYSPSASPRQQQLRPSTPALTPRNSPPLSASTPIPGARAASFHPPPTPPGSSRGKGSNSSVPRYRAVRGAGGDRSPSPLSTSSKAAAGIRVGNGQLVSFSKTDGSRSSSPATIVRSVRAEQERRSWDSRVSLESVNDVEGGQGEEMVLEILDN</sequence>
<accession>A0AAN7A7T4</accession>
<feature type="compositionally biased region" description="Low complexity" evidence="1">
    <location>
        <begin position="1259"/>
        <end position="1272"/>
    </location>
</feature>
<keyword evidence="3" id="KW-1185">Reference proteome</keyword>
<protein>
    <recommendedName>
        <fullName evidence="4">DUF676 domain-containing protein</fullName>
    </recommendedName>
</protein>
<feature type="compositionally biased region" description="Polar residues" evidence="1">
    <location>
        <begin position="1239"/>
        <end position="1258"/>
    </location>
</feature>
<reference evidence="2" key="2">
    <citation type="submission" date="2023-05" db="EMBL/GenBank/DDBJ databases">
        <authorList>
            <consortium name="Lawrence Berkeley National Laboratory"/>
            <person name="Steindorff A."/>
            <person name="Hensen N."/>
            <person name="Bonometti L."/>
            <person name="Westerberg I."/>
            <person name="Brannstrom I.O."/>
            <person name="Guillou S."/>
            <person name="Cros-Aarteil S."/>
            <person name="Calhoun S."/>
            <person name="Haridas S."/>
            <person name="Kuo A."/>
            <person name="Mondo S."/>
            <person name="Pangilinan J."/>
            <person name="Riley R."/>
            <person name="Labutti K."/>
            <person name="Andreopoulos B."/>
            <person name="Lipzen A."/>
            <person name="Chen C."/>
            <person name="Yanf M."/>
            <person name="Daum C."/>
            <person name="Ng V."/>
            <person name="Clum A."/>
            <person name="Ohm R."/>
            <person name="Martin F."/>
            <person name="Silar P."/>
            <person name="Natvig D."/>
            <person name="Lalanne C."/>
            <person name="Gautier V."/>
            <person name="Ament-Velasquez S.L."/>
            <person name="Kruys A."/>
            <person name="Hutchinson M.I."/>
            <person name="Powell A.J."/>
            <person name="Barry K."/>
            <person name="Miller A.N."/>
            <person name="Grigoriev I.V."/>
            <person name="Debuchy R."/>
            <person name="Gladieux P."/>
            <person name="Thoren M.H."/>
            <person name="Johannesson H."/>
        </authorList>
    </citation>
    <scope>NUCLEOTIDE SEQUENCE</scope>
    <source>
        <strain evidence="2">CBS 892.96</strain>
    </source>
</reference>
<feature type="compositionally biased region" description="Polar residues" evidence="1">
    <location>
        <begin position="1201"/>
        <end position="1213"/>
    </location>
</feature>
<evidence type="ECO:0000313" key="3">
    <source>
        <dbReference type="Proteomes" id="UP001302321"/>
    </source>
</evidence>
<dbReference type="PANTHER" id="PTHR48187:SF2">
    <property type="entry name" value="LD21810P"/>
    <property type="match status" value="1"/>
</dbReference>
<name>A0AAN7A7T4_9PEZI</name>
<dbReference type="InterPro" id="IPR027417">
    <property type="entry name" value="P-loop_NTPase"/>
</dbReference>
<evidence type="ECO:0000256" key="1">
    <source>
        <dbReference type="SAM" id="MobiDB-lite"/>
    </source>
</evidence>
<organism evidence="2 3">
    <name type="scientific">Triangularia setosa</name>
    <dbReference type="NCBI Taxonomy" id="2587417"/>
    <lineage>
        <taxon>Eukaryota</taxon>
        <taxon>Fungi</taxon>
        <taxon>Dikarya</taxon>
        <taxon>Ascomycota</taxon>
        <taxon>Pezizomycotina</taxon>
        <taxon>Sordariomycetes</taxon>
        <taxon>Sordariomycetidae</taxon>
        <taxon>Sordariales</taxon>
        <taxon>Podosporaceae</taxon>
        <taxon>Triangularia</taxon>
    </lineage>
</organism>
<feature type="region of interest" description="Disordered" evidence="1">
    <location>
        <begin position="914"/>
        <end position="973"/>
    </location>
</feature>